<evidence type="ECO:0000313" key="1">
    <source>
        <dbReference type="EMBL" id="PCH42270.1"/>
    </source>
</evidence>
<protein>
    <submittedName>
        <fullName evidence="1">Uncharacterized protein</fullName>
    </submittedName>
</protein>
<proteinExistence type="predicted"/>
<feature type="non-terminal residue" evidence="1">
    <location>
        <position position="1"/>
    </location>
</feature>
<gene>
    <name evidence="1" type="ORF">WOLCODRAFT_72134</name>
</gene>
<dbReference type="Proteomes" id="UP000218811">
    <property type="component" value="Unassembled WGS sequence"/>
</dbReference>
<dbReference type="OMA" id="IQEPCDA"/>
<dbReference type="AlphaFoldDB" id="A0A2H3JJ90"/>
<keyword evidence="2" id="KW-1185">Reference proteome</keyword>
<name>A0A2H3JJ90_WOLCO</name>
<organism evidence="1 2">
    <name type="scientific">Wolfiporia cocos (strain MD-104)</name>
    <name type="common">Brown rot fungus</name>
    <dbReference type="NCBI Taxonomy" id="742152"/>
    <lineage>
        <taxon>Eukaryota</taxon>
        <taxon>Fungi</taxon>
        <taxon>Dikarya</taxon>
        <taxon>Basidiomycota</taxon>
        <taxon>Agaricomycotina</taxon>
        <taxon>Agaricomycetes</taxon>
        <taxon>Polyporales</taxon>
        <taxon>Phaeolaceae</taxon>
        <taxon>Wolfiporia</taxon>
    </lineage>
</organism>
<dbReference type="EMBL" id="KB468124">
    <property type="protein sequence ID" value="PCH42270.1"/>
    <property type="molecule type" value="Genomic_DNA"/>
</dbReference>
<sequence>FGNQHRGCGHFVVMYYSGNRSDCKRPTCGLSSAHMHKTAKNCLCTKTYGDYRRVLNLIQEPCDTCKEAAFAARVSRR</sequence>
<accession>A0A2H3JJ90</accession>
<dbReference type="OrthoDB" id="3197992at2759"/>
<evidence type="ECO:0000313" key="2">
    <source>
        <dbReference type="Proteomes" id="UP000218811"/>
    </source>
</evidence>
<reference evidence="1 2" key="1">
    <citation type="journal article" date="2012" name="Science">
        <title>The Paleozoic origin of enzymatic lignin decomposition reconstructed from 31 fungal genomes.</title>
        <authorList>
            <person name="Floudas D."/>
            <person name="Binder M."/>
            <person name="Riley R."/>
            <person name="Barry K."/>
            <person name="Blanchette R.A."/>
            <person name="Henrissat B."/>
            <person name="Martinez A.T."/>
            <person name="Otillar R."/>
            <person name="Spatafora J.W."/>
            <person name="Yadav J.S."/>
            <person name="Aerts A."/>
            <person name="Benoit I."/>
            <person name="Boyd A."/>
            <person name="Carlson A."/>
            <person name="Copeland A."/>
            <person name="Coutinho P.M."/>
            <person name="de Vries R.P."/>
            <person name="Ferreira P."/>
            <person name="Findley K."/>
            <person name="Foster B."/>
            <person name="Gaskell J."/>
            <person name="Glotzer D."/>
            <person name="Gorecki P."/>
            <person name="Heitman J."/>
            <person name="Hesse C."/>
            <person name="Hori C."/>
            <person name="Igarashi K."/>
            <person name="Jurgens J.A."/>
            <person name="Kallen N."/>
            <person name="Kersten P."/>
            <person name="Kohler A."/>
            <person name="Kuees U."/>
            <person name="Kumar T.K.A."/>
            <person name="Kuo A."/>
            <person name="LaButti K."/>
            <person name="Larrondo L.F."/>
            <person name="Lindquist E."/>
            <person name="Ling A."/>
            <person name="Lombard V."/>
            <person name="Lucas S."/>
            <person name="Lundell T."/>
            <person name="Martin R."/>
            <person name="McLaughlin D.J."/>
            <person name="Morgenstern I."/>
            <person name="Morin E."/>
            <person name="Murat C."/>
            <person name="Nagy L.G."/>
            <person name="Nolan M."/>
            <person name="Ohm R.A."/>
            <person name="Patyshakuliyeva A."/>
            <person name="Rokas A."/>
            <person name="Ruiz-Duenas F.J."/>
            <person name="Sabat G."/>
            <person name="Salamov A."/>
            <person name="Samejima M."/>
            <person name="Schmutz J."/>
            <person name="Slot J.C."/>
            <person name="St John F."/>
            <person name="Stenlid J."/>
            <person name="Sun H."/>
            <person name="Sun S."/>
            <person name="Syed K."/>
            <person name="Tsang A."/>
            <person name="Wiebenga A."/>
            <person name="Young D."/>
            <person name="Pisabarro A."/>
            <person name="Eastwood D.C."/>
            <person name="Martin F."/>
            <person name="Cullen D."/>
            <person name="Grigoriev I.V."/>
            <person name="Hibbett D.S."/>
        </authorList>
    </citation>
    <scope>NUCLEOTIDE SEQUENCE [LARGE SCALE GENOMIC DNA]</scope>
    <source>
        <strain evidence="1 2">MD-104</strain>
    </source>
</reference>